<dbReference type="EMBL" id="JBHRXV010000008">
    <property type="protein sequence ID" value="MFC3712821.1"/>
    <property type="molecule type" value="Genomic_DNA"/>
</dbReference>
<evidence type="ECO:0000313" key="2">
    <source>
        <dbReference type="EMBL" id="MFC3712821.1"/>
    </source>
</evidence>
<comment type="caution">
    <text evidence="2">The sequence shown here is derived from an EMBL/GenBank/DDBJ whole genome shotgun (WGS) entry which is preliminary data.</text>
</comment>
<evidence type="ECO:0000256" key="1">
    <source>
        <dbReference type="SAM" id="Phobius"/>
    </source>
</evidence>
<keyword evidence="1" id="KW-0812">Transmembrane</keyword>
<dbReference type="PANTHER" id="PTHR30503">
    <property type="entry name" value="INNER MEMBRANE PROTEIN YEDI"/>
    <property type="match status" value="1"/>
</dbReference>
<keyword evidence="1" id="KW-1133">Transmembrane helix</keyword>
<sequence>MATGLIALLDDVAGIAKIAAASLDDAAGQAAKAGGKAAGVVIDDTAVAPSYVVGFAAERELPIVWKIAVGSLKNKLLFLLPAALALSLLAPWAITPLLMAGGAYLCFEGAEKLYEKLVPHPEGDGSSVGEVIADPHKLEAEKVAGAIRTDLILSAEIMAITLATVADASFVTRATVLAVVGIGITILVYGVVAVIVKADDMGMALARRSSAALAAFGRGLVKAMPAILAGLGAVGTAAMIWVGGGIVLHGMEEYHLTGLPGWVHHTAVAAGEGSPVAHGFVEWAVGAAFAGVFGLVVGGIIVAVLHLIPRKAAAH</sequence>
<keyword evidence="1" id="KW-0472">Membrane</keyword>
<dbReference type="PIRSF" id="PIRSF016660">
    <property type="entry name" value="YedI"/>
    <property type="match status" value="1"/>
</dbReference>
<name>A0ABV7XA90_9SPHN</name>
<evidence type="ECO:0000313" key="3">
    <source>
        <dbReference type="Proteomes" id="UP001595615"/>
    </source>
</evidence>
<feature type="transmembrane region" description="Helical" evidence="1">
    <location>
        <begin position="283"/>
        <end position="308"/>
    </location>
</feature>
<feature type="transmembrane region" description="Helical" evidence="1">
    <location>
        <begin position="219"/>
        <end position="242"/>
    </location>
</feature>
<keyword evidence="3" id="KW-1185">Reference proteome</keyword>
<organism evidence="2 3">
    <name type="scientific">Sphingoaurantiacus capsulatus</name>
    <dbReference type="NCBI Taxonomy" id="1771310"/>
    <lineage>
        <taxon>Bacteria</taxon>
        <taxon>Pseudomonadati</taxon>
        <taxon>Pseudomonadota</taxon>
        <taxon>Alphaproteobacteria</taxon>
        <taxon>Sphingomonadales</taxon>
        <taxon>Sphingosinicellaceae</taxon>
        <taxon>Sphingoaurantiacus</taxon>
    </lineage>
</organism>
<dbReference type="InterPro" id="IPR008526">
    <property type="entry name" value="YedI"/>
</dbReference>
<dbReference type="Pfam" id="PF05661">
    <property type="entry name" value="DUF808"/>
    <property type="match status" value="1"/>
</dbReference>
<dbReference type="RefSeq" id="WP_380860458.1">
    <property type="nucleotide sequence ID" value="NZ_JBHRXV010000008.1"/>
</dbReference>
<feature type="transmembrane region" description="Helical" evidence="1">
    <location>
        <begin position="76"/>
        <end position="94"/>
    </location>
</feature>
<dbReference type="Proteomes" id="UP001595615">
    <property type="component" value="Unassembled WGS sequence"/>
</dbReference>
<proteinExistence type="predicted"/>
<accession>A0ABV7XA90</accession>
<reference evidence="3" key="1">
    <citation type="journal article" date="2019" name="Int. J. Syst. Evol. Microbiol.">
        <title>The Global Catalogue of Microorganisms (GCM) 10K type strain sequencing project: providing services to taxonomists for standard genome sequencing and annotation.</title>
        <authorList>
            <consortium name="The Broad Institute Genomics Platform"/>
            <consortium name="The Broad Institute Genome Sequencing Center for Infectious Disease"/>
            <person name="Wu L."/>
            <person name="Ma J."/>
        </authorList>
    </citation>
    <scope>NUCLEOTIDE SEQUENCE [LARGE SCALE GENOMIC DNA]</scope>
    <source>
        <strain evidence="3">KCTC 42644</strain>
    </source>
</reference>
<protein>
    <submittedName>
        <fullName evidence="2">DUF808 domain-containing protein</fullName>
    </submittedName>
</protein>
<gene>
    <name evidence="2" type="ORF">ACFOMD_09585</name>
</gene>
<feature type="transmembrane region" description="Helical" evidence="1">
    <location>
        <begin position="176"/>
        <end position="198"/>
    </location>
</feature>
<dbReference type="PANTHER" id="PTHR30503:SF3">
    <property type="entry name" value="INNER MEMBRANE PROTEIN YEDI"/>
    <property type="match status" value="1"/>
</dbReference>